<comment type="caution">
    <text evidence="1">The sequence shown here is derived from an EMBL/GenBank/DDBJ whole genome shotgun (WGS) entry which is preliminary data.</text>
</comment>
<dbReference type="EMBL" id="MU620963">
    <property type="protein sequence ID" value="KAI8576042.1"/>
    <property type="molecule type" value="Genomic_DNA"/>
</dbReference>
<proteinExistence type="predicted"/>
<dbReference type="GeneID" id="75917215"/>
<dbReference type="RefSeq" id="XP_051441046.1">
    <property type="nucleotide sequence ID" value="XM_051591872.1"/>
</dbReference>
<keyword evidence="2" id="KW-1185">Reference proteome</keyword>
<evidence type="ECO:0000313" key="1">
    <source>
        <dbReference type="EMBL" id="KAI8576042.1"/>
    </source>
</evidence>
<organism evidence="1 2">
    <name type="scientific">Umbelopsis ramanniana AG</name>
    <dbReference type="NCBI Taxonomy" id="1314678"/>
    <lineage>
        <taxon>Eukaryota</taxon>
        <taxon>Fungi</taxon>
        <taxon>Fungi incertae sedis</taxon>
        <taxon>Mucoromycota</taxon>
        <taxon>Mucoromycotina</taxon>
        <taxon>Umbelopsidomycetes</taxon>
        <taxon>Umbelopsidales</taxon>
        <taxon>Umbelopsidaceae</taxon>
        <taxon>Umbelopsis</taxon>
    </lineage>
</organism>
<dbReference type="Proteomes" id="UP001206595">
    <property type="component" value="Unassembled WGS sequence"/>
</dbReference>
<reference evidence="1" key="1">
    <citation type="submission" date="2021-06" db="EMBL/GenBank/DDBJ databases">
        <authorList>
            <consortium name="DOE Joint Genome Institute"/>
            <person name="Mondo S.J."/>
            <person name="Amses K.R."/>
            <person name="Simmons D.R."/>
            <person name="Longcore J.E."/>
            <person name="Seto K."/>
            <person name="Alves G.H."/>
            <person name="Bonds A.E."/>
            <person name="Quandt C.A."/>
            <person name="Davis W.J."/>
            <person name="Chang Y."/>
            <person name="Letcher P.M."/>
            <person name="Powell M.J."/>
            <person name="Kuo A."/>
            <person name="Labutti K."/>
            <person name="Pangilinan J."/>
            <person name="Andreopoulos W."/>
            <person name="Tritt A."/>
            <person name="Riley R."/>
            <person name="Hundley H."/>
            <person name="Johnson J."/>
            <person name="Lipzen A."/>
            <person name="Barry K."/>
            <person name="Berbee M.L."/>
            <person name="Buchler N.E."/>
            <person name="Grigoriev I.V."/>
            <person name="Spatafora J.W."/>
            <person name="Stajich J.E."/>
            <person name="James T.Y."/>
        </authorList>
    </citation>
    <scope>NUCLEOTIDE SEQUENCE</scope>
    <source>
        <strain evidence="1">AG</strain>
    </source>
</reference>
<evidence type="ECO:0000313" key="2">
    <source>
        <dbReference type="Proteomes" id="UP001206595"/>
    </source>
</evidence>
<protein>
    <submittedName>
        <fullName evidence="1">Uncharacterized protein</fullName>
    </submittedName>
</protein>
<dbReference type="AlphaFoldDB" id="A0AAD5E3K2"/>
<accession>A0AAD5E3K2</accession>
<reference evidence="1" key="2">
    <citation type="journal article" date="2022" name="Proc. Natl. Acad. Sci. U.S.A.">
        <title>Diploid-dominant life cycles characterize the early evolution of Fungi.</title>
        <authorList>
            <person name="Amses K.R."/>
            <person name="Simmons D.R."/>
            <person name="Longcore J.E."/>
            <person name="Mondo S.J."/>
            <person name="Seto K."/>
            <person name="Jeronimo G.H."/>
            <person name="Bonds A.E."/>
            <person name="Quandt C.A."/>
            <person name="Davis W.J."/>
            <person name="Chang Y."/>
            <person name="Federici B.A."/>
            <person name="Kuo A."/>
            <person name="LaButti K."/>
            <person name="Pangilinan J."/>
            <person name="Andreopoulos W."/>
            <person name="Tritt A."/>
            <person name="Riley R."/>
            <person name="Hundley H."/>
            <person name="Johnson J."/>
            <person name="Lipzen A."/>
            <person name="Barry K."/>
            <person name="Lang B.F."/>
            <person name="Cuomo C.A."/>
            <person name="Buchler N.E."/>
            <person name="Grigoriev I.V."/>
            <person name="Spatafora J.W."/>
            <person name="Stajich J.E."/>
            <person name="James T.Y."/>
        </authorList>
    </citation>
    <scope>NUCLEOTIDE SEQUENCE</scope>
    <source>
        <strain evidence="1">AG</strain>
    </source>
</reference>
<name>A0AAD5E3K2_UMBRA</name>
<sequence length="84" mass="9589">MKPSTGGEVKKFSASCTLGPAFRLSSFSSLRSLVTSSLATSEALSIPSWSFFSVCLLESDMVHKVRERKKRDEMQTLWDYYFYF</sequence>
<gene>
    <name evidence="1" type="ORF">K450DRAFT_258613</name>
</gene>